<reference evidence="2" key="1">
    <citation type="submission" date="2024-03" db="EMBL/GenBank/DDBJ databases">
        <authorList>
            <consortium name="ELIXIR-Norway"/>
            <consortium name="Elixir Norway"/>
        </authorList>
    </citation>
    <scope>NUCLEOTIDE SEQUENCE</scope>
</reference>
<organism evidence="2 3">
    <name type="scientific">Sphagnum jensenii</name>
    <dbReference type="NCBI Taxonomy" id="128206"/>
    <lineage>
        <taxon>Eukaryota</taxon>
        <taxon>Viridiplantae</taxon>
        <taxon>Streptophyta</taxon>
        <taxon>Embryophyta</taxon>
        <taxon>Bryophyta</taxon>
        <taxon>Sphagnophytina</taxon>
        <taxon>Sphagnopsida</taxon>
        <taxon>Sphagnales</taxon>
        <taxon>Sphagnaceae</taxon>
        <taxon>Sphagnum</taxon>
    </lineage>
</organism>
<accession>A0ABP1BEC9</accession>
<name>A0ABP1BEC9_9BRYO</name>
<feature type="compositionally biased region" description="Basic and acidic residues" evidence="1">
    <location>
        <begin position="27"/>
        <end position="42"/>
    </location>
</feature>
<evidence type="ECO:0000313" key="2">
    <source>
        <dbReference type="EMBL" id="CAK9873740.1"/>
    </source>
</evidence>
<dbReference type="EMBL" id="OZ023704">
    <property type="protein sequence ID" value="CAK9873740.1"/>
    <property type="molecule type" value="Genomic_DNA"/>
</dbReference>
<sequence length="66" mass="7488">MLSRSVLQQRKEEKGRRKKIQHTSNTDQRRTRKESPGEKEFTAEGLAADAGRSSRKNGNVLAHRIG</sequence>
<gene>
    <name evidence="2" type="ORF">CSSPJE1EN2_LOCUS16212</name>
</gene>
<evidence type="ECO:0000313" key="3">
    <source>
        <dbReference type="Proteomes" id="UP001497522"/>
    </source>
</evidence>
<evidence type="ECO:0000256" key="1">
    <source>
        <dbReference type="SAM" id="MobiDB-lite"/>
    </source>
</evidence>
<dbReference type="Proteomes" id="UP001497522">
    <property type="component" value="Chromosome 3"/>
</dbReference>
<protein>
    <submittedName>
        <fullName evidence="2">Uncharacterized protein</fullName>
    </submittedName>
</protein>
<feature type="region of interest" description="Disordered" evidence="1">
    <location>
        <begin position="1"/>
        <end position="66"/>
    </location>
</feature>
<proteinExistence type="predicted"/>
<keyword evidence="3" id="KW-1185">Reference proteome</keyword>